<dbReference type="Pfam" id="PF01693">
    <property type="entry name" value="Cauli_VI"/>
    <property type="match status" value="1"/>
</dbReference>
<accession>A0AAD8U0R7</accession>
<proteinExistence type="predicted"/>
<dbReference type="InterPro" id="IPR012337">
    <property type="entry name" value="RNaseH-like_sf"/>
</dbReference>
<dbReference type="InterPro" id="IPR004242">
    <property type="entry name" value="Transposase_21"/>
</dbReference>
<evidence type="ECO:0000313" key="3">
    <source>
        <dbReference type="EMBL" id="KAK1697780.1"/>
    </source>
</evidence>
<dbReference type="GO" id="GO:0003676">
    <property type="term" value="F:nucleic acid binding"/>
    <property type="evidence" value="ECO:0007669"/>
    <property type="project" value="InterPro"/>
</dbReference>
<dbReference type="PROSITE" id="PS50994">
    <property type="entry name" value="INTEGRASE"/>
    <property type="match status" value="1"/>
</dbReference>
<dbReference type="Pfam" id="PF26133">
    <property type="entry name" value="DUF8039"/>
    <property type="match status" value="1"/>
</dbReference>
<name>A0AAD8U0R7_LOLMU</name>
<dbReference type="PANTHER" id="PTHR33018:SF37">
    <property type="entry name" value="TRANSPOSASE TNP1_EN_SPM-LIKE DOMAIN-CONTAINING PROTEIN"/>
    <property type="match status" value="1"/>
</dbReference>
<dbReference type="SUPFAM" id="SSF53098">
    <property type="entry name" value="Ribonuclease H-like"/>
    <property type="match status" value="1"/>
</dbReference>
<dbReference type="Gene3D" id="3.30.420.10">
    <property type="entry name" value="Ribonuclease H-like superfamily/Ribonuclease H"/>
    <property type="match status" value="1"/>
</dbReference>
<gene>
    <name evidence="3" type="ORF">QYE76_014477</name>
</gene>
<keyword evidence="4" id="KW-1185">Reference proteome</keyword>
<evidence type="ECO:0000256" key="1">
    <source>
        <dbReference type="SAM" id="MobiDB-lite"/>
    </source>
</evidence>
<sequence>MNPLSGRVPKAISESPEMGFAAAASRKDPYLQELLLKQTSNARAAAREKAKMDQLEVDAVTPLYEGCRPEDTRLKVTLMALQMKHAECTICPECGVSRYKKGKKAPRKVVWYFPITPRLQRYFADPKQAKLMRWHAEMRKGEDDADDPKKKKKDRMLRHPSDASQWNALNLEYPEFGDDPRNIRLGASTDGVNPFGSQSSTHSTWPVFVWMYNLPPWLCMKRKYIQMSMLIEGPKQPGNDINSAAGACCWCLLDAGACWCAAGWLVLLAGVLLLVLLADVAAAGCSNMANNEEAGGSGSKPFWMLTDEMEVMESQPRRDDGEDDGTDPEYRADDAAEDDTTDGAGEDDTTDGAGEDDTGAPKKLRRERRPNVLSTVKQAFTEVNASGHPTAPPNLVKGYSAQLGCILRSTVSINTENLRHPDRANLRTLLFKKLHERYEFPVDCSEKRLMRNKVHNAALTKMSTALASWRNRVKKMIQKGESYEKIKESNPSITEQDYADFKIKCESESTSDSSQWGKDMRKLNLGTHKLGPGGFRVAQPKWDAADEERVKNGLEPLFSQYKNKQTRNFLLARYRIDPKTKELTTTPEVKEFEALLAKEVAAESEKEASSGAGSTSSSQCAPWDNTLNRALNAHKKRDPLSKPTSAGRVVGEGCSMKWSEYYKSGKKEKKATIDEKEVAHLKAQVAQIPTLVEEQVRQQVQHIVETQQRTQRQQVEDQVGTTLSSIIPTLVAGLDEWYRGGKKGPPPVPSFTGSNSHNVEPSVSPQAATMVSPAAPTLVAPAAPTLVAPAAPTLVSPAAPTLVSPAAPLLQLNAPVAADNTPPGTAPTSGHSISCTPAAGGASTLAELDAITSSAVDVPCTLLQFVNGELIDVAKAKIVQPSNRQLHGRPMQPDVYRIQLVRVLSGYDDVLPPFQPHGADEDEVLTLQHCFNWSMVWPKSQIRLGARDTTPQTAPPAVPAPSHGKTTPTVPPSADEDMQMAQDPNDGPDEDSTFANLDCDTSPTFHVGAGIPGVAPHYIPPPSTFNVLLGSSWFHVGAPIPAGAKPWQSTPTVPPQLIMQMAQDEDMQMAQDPNDGPDEDSTFANLDCNFDFGVDYDLSSQPSQAAAEGKTYCNKRRLFCSQETPPAADFTETQPIAEVRSVISPNTLKKACAEENAVPVNTKPKGRKRKKKDDKSASQPAPIRAQDGPPVPKNIESRVHVSGERMLIKRLYDAAPGPMRSLVDGIQYMEERRIREKDHGYPVYIAKVPSGHGFVDSGFAEKIFLRYDDIFAMLNSYPLHYTFIRLYSLSKAMRIIRDNTPGIAIADPFYMRAVHLATAGDRAVASEYLKGFFLANQKKCNILLPVFPEDNTCTLISVTPRHSMATYLDADGKSSTDYTNVKAVLDDALNGYVRAKGHMERPNVRYGKHVFKHQTKFPCVKKPPSSTKDAYYALYHMNKFIRDQQQLTLPEHLRDWANKLARVPDDGIKQDFFRIQTEFCEIIHQDVVRSAGEFYAGYQPSNSDIDTMLQMQGDDYRSWMCLKKGGDMTWYVVYKGKVPGVYNDWEECRRQVHRFSDATLAINFIKGIVFRFDVPNSIVTDNDSNFTSQEIKDYCEGVGIKLQFASVAHPQTNGQVEKANGLTCNGIKKRLLTPLEKARHTWVDEFPYALLSLRTTPNAATQETLFFLVHGAEALLPIEIEHNSPRVVEYEEEASQKALEEDVGSIDEARYVVLSRVSAYQQNLKNYHSRCLRPRSFDVGDLVLRLKQDGHEKFESPWLGPYIITEVILGGSYQLKDKKTGKDEPNPWNIAQLRGFMLRRKSI</sequence>
<protein>
    <recommendedName>
        <fullName evidence="2">Integrase catalytic domain-containing protein</fullName>
    </recommendedName>
</protein>
<dbReference type="SUPFAM" id="SSF55658">
    <property type="entry name" value="L9 N-domain-like"/>
    <property type="match status" value="1"/>
</dbReference>
<reference evidence="3" key="1">
    <citation type="submission" date="2023-07" db="EMBL/GenBank/DDBJ databases">
        <title>A chromosome-level genome assembly of Lolium multiflorum.</title>
        <authorList>
            <person name="Chen Y."/>
            <person name="Copetti D."/>
            <person name="Kolliker R."/>
            <person name="Studer B."/>
        </authorList>
    </citation>
    <scope>NUCLEOTIDE SEQUENCE</scope>
    <source>
        <strain evidence="3">02402/16</strain>
        <tissue evidence="3">Leaf</tissue>
    </source>
</reference>
<dbReference type="InterPro" id="IPR058352">
    <property type="entry name" value="DUF8039"/>
</dbReference>
<feature type="region of interest" description="Disordered" evidence="1">
    <location>
        <begin position="603"/>
        <end position="623"/>
    </location>
</feature>
<organism evidence="3 4">
    <name type="scientific">Lolium multiflorum</name>
    <name type="common">Italian ryegrass</name>
    <name type="synonym">Lolium perenne subsp. multiflorum</name>
    <dbReference type="NCBI Taxonomy" id="4521"/>
    <lineage>
        <taxon>Eukaryota</taxon>
        <taxon>Viridiplantae</taxon>
        <taxon>Streptophyta</taxon>
        <taxon>Embryophyta</taxon>
        <taxon>Tracheophyta</taxon>
        <taxon>Spermatophyta</taxon>
        <taxon>Magnoliopsida</taxon>
        <taxon>Liliopsida</taxon>
        <taxon>Poales</taxon>
        <taxon>Poaceae</taxon>
        <taxon>BOP clade</taxon>
        <taxon>Pooideae</taxon>
        <taxon>Poodae</taxon>
        <taxon>Poeae</taxon>
        <taxon>Poeae Chloroplast Group 2 (Poeae type)</taxon>
        <taxon>Loliodinae</taxon>
        <taxon>Loliinae</taxon>
        <taxon>Lolium</taxon>
    </lineage>
</organism>
<feature type="region of interest" description="Disordered" evidence="1">
    <location>
        <begin position="947"/>
        <end position="995"/>
    </location>
</feature>
<dbReference type="InterPro" id="IPR011320">
    <property type="entry name" value="RNase_H1_N"/>
</dbReference>
<dbReference type="InterPro" id="IPR009027">
    <property type="entry name" value="Ribosomal_bL9/RNase_H1_N"/>
</dbReference>
<dbReference type="GO" id="GO:0015074">
    <property type="term" value="P:DNA integration"/>
    <property type="evidence" value="ECO:0007669"/>
    <property type="project" value="InterPro"/>
</dbReference>
<feature type="compositionally biased region" description="Acidic residues" evidence="1">
    <location>
        <begin position="335"/>
        <end position="358"/>
    </location>
</feature>
<feature type="region of interest" description="Disordered" evidence="1">
    <location>
        <begin position="139"/>
        <end position="159"/>
    </location>
</feature>
<dbReference type="InterPro" id="IPR036397">
    <property type="entry name" value="RNaseH_sf"/>
</dbReference>
<dbReference type="Pfam" id="PF02992">
    <property type="entry name" value="Transposase_21"/>
    <property type="match status" value="1"/>
</dbReference>
<feature type="domain" description="Integrase catalytic" evidence="2">
    <location>
        <begin position="1496"/>
        <end position="1685"/>
    </location>
</feature>
<comment type="caution">
    <text evidence="3">The sequence shown here is derived from an EMBL/GenBank/DDBJ whole genome shotgun (WGS) entry which is preliminary data.</text>
</comment>
<evidence type="ECO:0000313" key="4">
    <source>
        <dbReference type="Proteomes" id="UP001231189"/>
    </source>
</evidence>
<dbReference type="InterPro" id="IPR001584">
    <property type="entry name" value="Integrase_cat-core"/>
</dbReference>
<evidence type="ECO:0000259" key="2">
    <source>
        <dbReference type="PROSITE" id="PS50994"/>
    </source>
</evidence>
<dbReference type="Proteomes" id="UP001231189">
    <property type="component" value="Unassembled WGS sequence"/>
</dbReference>
<feature type="region of interest" description="Disordered" evidence="1">
    <location>
        <begin position="1154"/>
        <end position="1199"/>
    </location>
</feature>
<dbReference type="PANTHER" id="PTHR33018">
    <property type="entry name" value="OS10G0338966 PROTEIN-RELATED"/>
    <property type="match status" value="1"/>
</dbReference>
<feature type="region of interest" description="Disordered" evidence="1">
    <location>
        <begin position="313"/>
        <end position="371"/>
    </location>
</feature>
<dbReference type="EMBL" id="JAUUTY010000001">
    <property type="protein sequence ID" value="KAK1697780.1"/>
    <property type="molecule type" value="Genomic_DNA"/>
</dbReference>
<feature type="compositionally biased region" description="Low complexity" evidence="1">
    <location>
        <begin position="609"/>
        <end position="618"/>
    </location>
</feature>